<evidence type="ECO:0000259" key="3">
    <source>
        <dbReference type="SMART" id="SM00043"/>
    </source>
</evidence>
<keyword evidence="2" id="KW-0789">Thiol protease inhibitor</keyword>
<dbReference type="AlphaFoldDB" id="A0ABD1QBD6"/>
<evidence type="ECO:0000256" key="1">
    <source>
        <dbReference type="ARBA" id="ARBA00022690"/>
    </source>
</evidence>
<dbReference type="CDD" id="cd00042">
    <property type="entry name" value="CY"/>
    <property type="match status" value="1"/>
</dbReference>
<dbReference type="Proteomes" id="UP001604277">
    <property type="component" value="Unassembled WGS sequence"/>
</dbReference>
<evidence type="ECO:0000313" key="5">
    <source>
        <dbReference type="Proteomes" id="UP001604277"/>
    </source>
</evidence>
<name>A0ABD1QBD6_9LAMI</name>
<keyword evidence="5" id="KW-1185">Reference proteome</keyword>
<dbReference type="Pfam" id="PF16845">
    <property type="entry name" value="SQAPI"/>
    <property type="match status" value="1"/>
</dbReference>
<protein>
    <submittedName>
        <fullName evidence="4">Cysteine proteinase inhibitor 5</fullName>
    </submittedName>
</protein>
<keyword evidence="1" id="KW-0646">Protease inhibitor</keyword>
<dbReference type="InterPro" id="IPR000010">
    <property type="entry name" value="Cystatin_dom"/>
</dbReference>
<dbReference type="PANTHER" id="PTHR47364">
    <property type="entry name" value="CYSTEINE PROTEINASE INHIBITOR 5"/>
    <property type="match status" value="1"/>
</dbReference>
<accession>A0ABD1QBD6</accession>
<dbReference type="GO" id="GO:0004869">
    <property type="term" value="F:cysteine-type endopeptidase inhibitor activity"/>
    <property type="evidence" value="ECO:0007669"/>
    <property type="project" value="UniProtKB-KW"/>
</dbReference>
<reference evidence="5" key="1">
    <citation type="submission" date="2024-07" db="EMBL/GenBank/DDBJ databases">
        <title>Two chromosome-level genome assemblies of Korean endemic species Abeliophyllum distichum and Forsythia ovata (Oleaceae).</title>
        <authorList>
            <person name="Jang H."/>
        </authorList>
    </citation>
    <scope>NUCLEOTIDE SEQUENCE [LARGE SCALE GENOMIC DNA]</scope>
</reference>
<dbReference type="EMBL" id="JBFOLJ010000015">
    <property type="protein sequence ID" value="KAL2473500.1"/>
    <property type="molecule type" value="Genomic_DNA"/>
</dbReference>
<sequence>MKTFHLKSLRVFPEDPDYENFVYATTIVLGGYKPIDNPNDPTVIEIAKFAVDEHNKEAKTNLKFQRVVKGEKQLVHGLNYKLVISAVDGAAAQNYVAVVYDKPWENFSLTSFEKYSG</sequence>
<evidence type="ECO:0000313" key="4">
    <source>
        <dbReference type="EMBL" id="KAL2473500.1"/>
    </source>
</evidence>
<gene>
    <name evidence="4" type="ORF">Fot_49236</name>
</gene>
<dbReference type="PANTHER" id="PTHR47364:SF2">
    <property type="entry name" value="CYSTEINE PROTEINASE INHIBITOR 5"/>
    <property type="match status" value="1"/>
</dbReference>
<dbReference type="SUPFAM" id="SSF54403">
    <property type="entry name" value="Cystatin/monellin"/>
    <property type="match status" value="1"/>
</dbReference>
<dbReference type="Gene3D" id="3.10.450.10">
    <property type="match status" value="1"/>
</dbReference>
<evidence type="ECO:0000256" key="2">
    <source>
        <dbReference type="ARBA" id="ARBA00022704"/>
    </source>
</evidence>
<feature type="domain" description="Cystatin" evidence="3">
    <location>
        <begin position="27"/>
        <end position="115"/>
    </location>
</feature>
<comment type="caution">
    <text evidence="4">The sequence shown here is derived from an EMBL/GenBank/DDBJ whole genome shotgun (WGS) entry which is preliminary data.</text>
</comment>
<organism evidence="4 5">
    <name type="scientific">Forsythia ovata</name>
    <dbReference type="NCBI Taxonomy" id="205694"/>
    <lineage>
        <taxon>Eukaryota</taxon>
        <taxon>Viridiplantae</taxon>
        <taxon>Streptophyta</taxon>
        <taxon>Embryophyta</taxon>
        <taxon>Tracheophyta</taxon>
        <taxon>Spermatophyta</taxon>
        <taxon>Magnoliopsida</taxon>
        <taxon>eudicotyledons</taxon>
        <taxon>Gunneridae</taxon>
        <taxon>Pentapetalae</taxon>
        <taxon>asterids</taxon>
        <taxon>lamiids</taxon>
        <taxon>Lamiales</taxon>
        <taxon>Oleaceae</taxon>
        <taxon>Forsythieae</taxon>
        <taxon>Forsythia</taxon>
    </lineage>
</organism>
<proteinExistence type="predicted"/>
<dbReference type="SMART" id="SM00043">
    <property type="entry name" value="CY"/>
    <property type="match status" value="1"/>
</dbReference>
<dbReference type="InterPro" id="IPR046350">
    <property type="entry name" value="Cystatin_sf"/>
</dbReference>